<keyword evidence="3" id="KW-1185">Reference proteome</keyword>
<organism evidence="2 3">
    <name type="scientific">Lederbergia ruris</name>
    <dbReference type="NCBI Taxonomy" id="217495"/>
    <lineage>
        <taxon>Bacteria</taxon>
        <taxon>Bacillati</taxon>
        <taxon>Bacillota</taxon>
        <taxon>Bacilli</taxon>
        <taxon>Bacillales</taxon>
        <taxon>Bacillaceae</taxon>
        <taxon>Lederbergia</taxon>
    </lineage>
</organism>
<proteinExistence type="predicted"/>
<keyword evidence="1" id="KW-1133">Transmembrane helix</keyword>
<reference evidence="2 3" key="1">
    <citation type="submission" date="2021-03" db="EMBL/GenBank/DDBJ databases">
        <title>Antimicrobial resistance genes in bacteria isolated from Japanese honey, and their potential for conferring macrolide and lincosamide resistance in the American foulbrood pathogen Paenibacillus larvae.</title>
        <authorList>
            <person name="Okamoto M."/>
            <person name="Kumagai M."/>
            <person name="Kanamori H."/>
            <person name="Takamatsu D."/>
        </authorList>
    </citation>
    <scope>NUCLEOTIDE SEQUENCE [LARGE SCALE GENOMIC DNA]</scope>
    <source>
        <strain evidence="2 3">J8TS2</strain>
    </source>
</reference>
<accession>A0ABQ4KQJ2</accession>
<feature type="transmembrane region" description="Helical" evidence="1">
    <location>
        <begin position="7"/>
        <end position="26"/>
    </location>
</feature>
<dbReference type="Proteomes" id="UP000679950">
    <property type="component" value="Unassembled WGS sequence"/>
</dbReference>
<keyword evidence="1" id="KW-0472">Membrane</keyword>
<evidence type="ECO:0000313" key="2">
    <source>
        <dbReference type="EMBL" id="GIN59612.1"/>
    </source>
</evidence>
<protein>
    <recommendedName>
        <fullName evidence="4">NADH dehydrogenase subunit 6</fullName>
    </recommendedName>
</protein>
<dbReference type="RefSeq" id="WP_212967367.1">
    <property type="nucleotide sequence ID" value="NZ_BORB01000051.1"/>
</dbReference>
<keyword evidence="1" id="KW-0812">Transmembrane</keyword>
<dbReference type="EMBL" id="BORB01000051">
    <property type="protein sequence ID" value="GIN59612.1"/>
    <property type="molecule type" value="Genomic_DNA"/>
</dbReference>
<feature type="transmembrane region" description="Helical" evidence="1">
    <location>
        <begin position="92"/>
        <end position="114"/>
    </location>
</feature>
<name>A0ABQ4KQJ2_9BACI</name>
<gene>
    <name evidence="2" type="ORF">J8TS2_39310</name>
</gene>
<dbReference type="PROSITE" id="PS51257">
    <property type="entry name" value="PROKAR_LIPOPROTEIN"/>
    <property type="match status" value="1"/>
</dbReference>
<evidence type="ECO:0000256" key="1">
    <source>
        <dbReference type="SAM" id="Phobius"/>
    </source>
</evidence>
<sequence>MKNVLNILMLIVTACILLGTVFLVNGGLSANALLFVGIILIIMLLAILIVSKLYPHHKTKLCLAICVMILFLFVPCLTTLKNLQEPLDSARFNHFLMMFILIPILFIGSVILAYRHYFIRKR</sequence>
<evidence type="ECO:0008006" key="4">
    <source>
        <dbReference type="Google" id="ProtNLM"/>
    </source>
</evidence>
<evidence type="ECO:0000313" key="3">
    <source>
        <dbReference type="Proteomes" id="UP000679950"/>
    </source>
</evidence>
<feature type="transmembrane region" description="Helical" evidence="1">
    <location>
        <begin position="32"/>
        <end position="54"/>
    </location>
</feature>
<feature type="transmembrane region" description="Helical" evidence="1">
    <location>
        <begin position="61"/>
        <end position="80"/>
    </location>
</feature>
<comment type="caution">
    <text evidence="2">The sequence shown here is derived from an EMBL/GenBank/DDBJ whole genome shotgun (WGS) entry which is preliminary data.</text>
</comment>